<dbReference type="GO" id="GO:0005198">
    <property type="term" value="F:structural molecule activity"/>
    <property type="evidence" value="ECO:0007669"/>
    <property type="project" value="UniProtKB-UniRule"/>
</dbReference>
<dbReference type="InterPro" id="IPR002371">
    <property type="entry name" value="FlgK"/>
</dbReference>
<keyword evidence="11" id="KW-1185">Reference proteome</keyword>
<dbReference type="Pfam" id="PF22638">
    <property type="entry name" value="FlgK_D1"/>
    <property type="match status" value="1"/>
</dbReference>
<organism evidence="10 11">
    <name type="scientific">Silvibacterium bohemicum</name>
    <dbReference type="NCBI Taxonomy" id="1577686"/>
    <lineage>
        <taxon>Bacteria</taxon>
        <taxon>Pseudomonadati</taxon>
        <taxon>Acidobacteriota</taxon>
        <taxon>Terriglobia</taxon>
        <taxon>Terriglobales</taxon>
        <taxon>Acidobacteriaceae</taxon>
        <taxon>Silvibacterium</taxon>
    </lineage>
</organism>
<keyword evidence="6 7" id="KW-0975">Bacterial flagellum</keyword>
<sequence>MAALSMAFGIATGALEADQAALNIVSNNVANANTPGYTREVAVFQENDPVTIDGQSYGDGVGIPANVSQRDNVLNQELQQQNQNVSASAARLSALDQVQTVFNQATNANSSSSTDATNGISQDLSNFFDSLTSLESNPSDPSLREGVLSSATTLASDFQSASSQLTAQQSALDQQTASVVSQINSLSQSIAQLNQEIQSRSPHADAGTLEDQRQQDILQLSSLVGVHQIQTENNGLSITTSSGALLVSQNTSYALTAGPLNGSTHVYDSEGNDITSSLTSGGGQIGGVLTARNQDIPQILSALDTLAYDFGTQVNTVNEAGSDVNGNTGTAIFNLPSTAAGASAAISVALTSPSQIAAAAAGQGSSNDTNLLAMANLASKTVIAGSTPTDYYSSFVASLGTLVSDVTTQNTAQQASLTQLQSQVNSLSAVDLNEEAASLETFEQSYEAASRIFTTLDLVMTSALNLGVQTTYSS</sequence>
<gene>
    <name evidence="7" type="primary">flgK</name>
    <name evidence="10" type="ORF">HNQ77_005241</name>
</gene>
<evidence type="ECO:0000256" key="4">
    <source>
        <dbReference type="ARBA" id="ARBA00016244"/>
    </source>
</evidence>
<dbReference type="NCBIfam" id="TIGR02492">
    <property type="entry name" value="flgK_ends"/>
    <property type="match status" value="1"/>
</dbReference>
<keyword evidence="10" id="KW-0966">Cell projection</keyword>
<evidence type="ECO:0000256" key="1">
    <source>
        <dbReference type="ARBA" id="ARBA00004365"/>
    </source>
</evidence>
<dbReference type="PANTHER" id="PTHR30033:SF1">
    <property type="entry name" value="FLAGELLAR HOOK-ASSOCIATED PROTEIN 1"/>
    <property type="match status" value="1"/>
</dbReference>
<keyword evidence="5 7" id="KW-0964">Secreted</keyword>
<evidence type="ECO:0000313" key="10">
    <source>
        <dbReference type="EMBL" id="MBB6147247.1"/>
    </source>
</evidence>
<dbReference type="Proteomes" id="UP000538666">
    <property type="component" value="Unassembled WGS sequence"/>
</dbReference>
<comment type="caution">
    <text evidence="10">The sequence shown here is derived from an EMBL/GenBank/DDBJ whole genome shotgun (WGS) entry which is preliminary data.</text>
</comment>
<dbReference type="Pfam" id="PF00460">
    <property type="entry name" value="Flg_bb_rod"/>
    <property type="match status" value="1"/>
</dbReference>
<evidence type="ECO:0000256" key="2">
    <source>
        <dbReference type="ARBA" id="ARBA00004613"/>
    </source>
</evidence>
<evidence type="ECO:0000259" key="8">
    <source>
        <dbReference type="Pfam" id="PF00460"/>
    </source>
</evidence>
<evidence type="ECO:0000256" key="7">
    <source>
        <dbReference type="RuleBase" id="RU362065"/>
    </source>
</evidence>
<evidence type="ECO:0000256" key="6">
    <source>
        <dbReference type="ARBA" id="ARBA00023143"/>
    </source>
</evidence>
<dbReference type="AlphaFoldDB" id="A0A841K3V7"/>
<dbReference type="PROSITE" id="PS00588">
    <property type="entry name" value="FLAGELLA_BB_ROD"/>
    <property type="match status" value="1"/>
</dbReference>
<accession>A0A841K3V7</accession>
<comment type="similarity">
    <text evidence="3 7">Belongs to the flagella basal body rod proteins family.</text>
</comment>
<dbReference type="InterPro" id="IPR019776">
    <property type="entry name" value="Flagellar_basal_body_rod_CS"/>
</dbReference>
<dbReference type="GO" id="GO:0044780">
    <property type="term" value="P:bacterial-type flagellum assembly"/>
    <property type="evidence" value="ECO:0007669"/>
    <property type="project" value="InterPro"/>
</dbReference>
<dbReference type="RefSeq" id="WP_050060216.1">
    <property type="nucleotide sequence ID" value="NZ_JACHEK010000013.1"/>
</dbReference>
<dbReference type="GO" id="GO:0009424">
    <property type="term" value="C:bacterial-type flagellum hook"/>
    <property type="evidence" value="ECO:0007669"/>
    <property type="project" value="UniProtKB-UniRule"/>
</dbReference>
<dbReference type="InterPro" id="IPR001444">
    <property type="entry name" value="Flag_bb_rod_N"/>
</dbReference>
<dbReference type="PRINTS" id="PR01005">
    <property type="entry name" value="FLGHOOKAP1"/>
</dbReference>
<protein>
    <recommendedName>
        <fullName evidence="4 7">Flagellar hook-associated protein 1</fullName>
        <shortName evidence="7">HAP1</shortName>
    </recommendedName>
</protein>
<dbReference type="EMBL" id="JACHEK010000013">
    <property type="protein sequence ID" value="MBB6147247.1"/>
    <property type="molecule type" value="Genomic_DNA"/>
</dbReference>
<keyword evidence="10" id="KW-0282">Flagellum</keyword>
<comment type="subcellular location">
    <subcellularLocation>
        <location evidence="1 7">Bacterial flagellum</location>
    </subcellularLocation>
    <subcellularLocation>
        <location evidence="2 7">Secreted</location>
    </subcellularLocation>
</comment>
<dbReference type="SUPFAM" id="SSF64518">
    <property type="entry name" value="Phase 1 flagellin"/>
    <property type="match status" value="1"/>
</dbReference>
<dbReference type="InterPro" id="IPR053927">
    <property type="entry name" value="FlgK_helical"/>
</dbReference>
<dbReference type="GO" id="GO:0005576">
    <property type="term" value="C:extracellular region"/>
    <property type="evidence" value="ECO:0007669"/>
    <property type="project" value="UniProtKB-SubCell"/>
</dbReference>
<evidence type="ECO:0000256" key="3">
    <source>
        <dbReference type="ARBA" id="ARBA00009677"/>
    </source>
</evidence>
<feature type="domain" description="Flagellar basal body rod protein N-terminal" evidence="8">
    <location>
        <begin position="10"/>
        <end position="38"/>
    </location>
</feature>
<evidence type="ECO:0000313" key="11">
    <source>
        <dbReference type="Proteomes" id="UP000538666"/>
    </source>
</evidence>
<dbReference type="PANTHER" id="PTHR30033">
    <property type="entry name" value="FLAGELLAR HOOK-ASSOCIATED PROTEIN 1"/>
    <property type="match status" value="1"/>
</dbReference>
<reference evidence="10 11" key="1">
    <citation type="submission" date="2020-08" db="EMBL/GenBank/DDBJ databases">
        <title>Genomic Encyclopedia of Type Strains, Phase IV (KMG-IV): sequencing the most valuable type-strain genomes for metagenomic binning, comparative biology and taxonomic classification.</title>
        <authorList>
            <person name="Goeker M."/>
        </authorList>
    </citation>
    <scope>NUCLEOTIDE SEQUENCE [LARGE SCALE GENOMIC DNA]</scope>
    <source>
        <strain evidence="10 11">DSM 103733</strain>
    </source>
</reference>
<evidence type="ECO:0000259" key="9">
    <source>
        <dbReference type="Pfam" id="PF22638"/>
    </source>
</evidence>
<keyword evidence="10" id="KW-0969">Cilium</keyword>
<name>A0A841K3V7_9BACT</name>
<dbReference type="OrthoDB" id="9802553at2"/>
<feature type="domain" description="Flagellar hook-associated protein FlgK helical" evidence="9">
    <location>
        <begin position="115"/>
        <end position="333"/>
    </location>
</feature>
<evidence type="ECO:0000256" key="5">
    <source>
        <dbReference type="ARBA" id="ARBA00022525"/>
    </source>
</evidence>
<proteinExistence type="inferred from homology"/>